<dbReference type="EMBL" id="CP055156">
    <property type="protein sequence ID" value="QNF33720.1"/>
    <property type="molecule type" value="Genomic_DNA"/>
</dbReference>
<evidence type="ECO:0000313" key="3">
    <source>
        <dbReference type="Proteomes" id="UP000515237"/>
    </source>
</evidence>
<accession>A0A7G7G986</accession>
<dbReference type="Gene3D" id="2.60.120.10">
    <property type="entry name" value="Jelly Rolls"/>
    <property type="match status" value="1"/>
</dbReference>
<gene>
    <name evidence="2" type="ORF">HUW51_13685</name>
</gene>
<dbReference type="KEGG" id="aswu:HUW51_13685"/>
<sequence length="155" mass="17791">MEINEALILNSGEGREIKVGTSRLFLKLFSERTNNKFSITEYDLPPNFPGPPSHKHRNYEHAWYVLEGVLSVEVNGKEMTLVKGDFIFIPKYVVHAFSNKSDSAVRLLAIDTPGGFENYYDELETAFTDGKPLDPNTFREIQLKYDTYPPDYSFE</sequence>
<organism evidence="2 3">
    <name type="scientific">Adhaeribacter swui</name>
    <dbReference type="NCBI Taxonomy" id="2086471"/>
    <lineage>
        <taxon>Bacteria</taxon>
        <taxon>Pseudomonadati</taxon>
        <taxon>Bacteroidota</taxon>
        <taxon>Cytophagia</taxon>
        <taxon>Cytophagales</taxon>
        <taxon>Hymenobacteraceae</taxon>
        <taxon>Adhaeribacter</taxon>
    </lineage>
</organism>
<dbReference type="SUPFAM" id="SSF51182">
    <property type="entry name" value="RmlC-like cupins"/>
    <property type="match status" value="1"/>
</dbReference>
<dbReference type="InterPro" id="IPR013096">
    <property type="entry name" value="Cupin_2"/>
</dbReference>
<name>A0A7G7G986_9BACT</name>
<dbReference type="RefSeq" id="WP_185270203.1">
    <property type="nucleotide sequence ID" value="NZ_CP055156.1"/>
</dbReference>
<reference evidence="2 3" key="1">
    <citation type="journal article" date="2018" name="Int. J. Syst. Evol. Microbiol.">
        <title>Adhaeribacter swui sp. nov., isolated from wet mud.</title>
        <authorList>
            <person name="Kim D.U."/>
            <person name="Kim K.W."/>
            <person name="Kang M.S."/>
            <person name="Kim J.Y."/>
            <person name="Jang J.H."/>
            <person name="Kim M.K."/>
        </authorList>
    </citation>
    <scope>NUCLEOTIDE SEQUENCE [LARGE SCALE GENOMIC DNA]</scope>
    <source>
        <strain evidence="2 3">KCTC 52873</strain>
    </source>
</reference>
<protein>
    <submittedName>
        <fullName evidence="2">Cupin domain-containing protein</fullName>
    </submittedName>
</protein>
<keyword evidence="3" id="KW-1185">Reference proteome</keyword>
<dbReference type="InterPro" id="IPR011051">
    <property type="entry name" value="RmlC_Cupin_sf"/>
</dbReference>
<evidence type="ECO:0000313" key="2">
    <source>
        <dbReference type="EMBL" id="QNF33720.1"/>
    </source>
</evidence>
<dbReference type="InterPro" id="IPR053146">
    <property type="entry name" value="QDO-like"/>
</dbReference>
<dbReference type="AlphaFoldDB" id="A0A7G7G986"/>
<proteinExistence type="predicted"/>
<dbReference type="Proteomes" id="UP000515237">
    <property type="component" value="Chromosome"/>
</dbReference>
<dbReference type="InterPro" id="IPR014710">
    <property type="entry name" value="RmlC-like_jellyroll"/>
</dbReference>
<dbReference type="Pfam" id="PF07883">
    <property type="entry name" value="Cupin_2"/>
    <property type="match status" value="1"/>
</dbReference>
<evidence type="ECO:0000259" key="1">
    <source>
        <dbReference type="Pfam" id="PF07883"/>
    </source>
</evidence>
<dbReference type="PANTHER" id="PTHR36440">
    <property type="entry name" value="PUTATIVE (AFU_ORTHOLOGUE AFUA_8G07350)-RELATED"/>
    <property type="match status" value="1"/>
</dbReference>
<dbReference type="PANTHER" id="PTHR36440:SF1">
    <property type="entry name" value="PUTATIVE (AFU_ORTHOLOGUE AFUA_8G07350)-RELATED"/>
    <property type="match status" value="1"/>
</dbReference>
<feature type="domain" description="Cupin type-2" evidence="1">
    <location>
        <begin position="42"/>
        <end position="110"/>
    </location>
</feature>